<feature type="binding site" evidence="5 8">
    <location>
        <position position="188"/>
    </location>
    <ligand>
        <name>NAD(+)</name>
        <dbReference type="ChEBI" id="CHEBI:57540"/>
    </ligand>
</feature>
<evidence type="ECO:0000256" key="2">
    <source>
        <dbReference type="ARBA" id="ARBA00022723"/>
    </source>
</evidence>
<reference evidence="12 13" key="1">
    <citation type="submission" date="2020-03" db="EMBL/GenBank/DDBJ databases">
        <title>Sphingomonas sp. nov., isolated from fish.</title>
        <authorList>
            <person name="Hyun D.-W."/>
            <person name="Bae J.-W."/>
        </authorList>
    </citation>
    <scope>NUCLEOTIDE SEQUENCE [LARGE SCALE GENOMIC DNA]</scope>
    <source>
        <strain evidence="12 13">HDW15B</strain>
    </source>
</reference>
<dbReference type="SUPFAM" id="SSF53720">
    <property type="entry name" value="ALDH-like"/>
    <property type="match status" value="1"/>
</dbReference>
<dbReference type="PANTHER" id="PTHR21256:SF2">
    <property type="entry name" value="HISTIDINE BIOSYNTHESIS TRIFUNCTIONAL PROTEIN"/>
    <property type="match status" value="1"/>
</dbReference>
<evidence type="ECO:0000256" key="5">
    <source>
        <dbReference type="HAMAP-Rule" id="MF_01024"/>
    </source>
</evidence>
<feature type="active site" description="Proton acceptor" evidence="5 7">
    <location>
        <position position="326"/>
    </location>
</feature>
<keyword evidence="4 5" id="KW-0560">Oxidoreductase</keyword>
<dbReference type="CDD" id="cd06572">
    <property type="entry name" value="Histidinol_dh"/>
    <property type="match status" value="1"/>
</dbReference>
<dbReference type="InterPro" id="IPR012131">
    <property type="entry name" value="Hstdl_DH"/>
</dbReference>
<feature type="binding site" evidence="5 8">
    <location>
        <position position="211"/>
    </location>
    <ligand>
        <name>NAD(+)</name>
        <dbReference type="ChEBI" id="CHEBI:57540"/>
    </ligand>
</feature>
<dbReference type="GO" id="GO:0051287">
    <property type="term" value="F:NAD binding"/>
    <property type="evidence" value="ECO:0007669"/>
    <property type="project" value="InterPro"/>
</dbReference>
<comment type="function">
    <text evidence="5">Catalyzes the sequential NAD-dependent oxidations of L-histidinol to L-histidinaldehyde and then to L-histidine.</text>
</comment>
<dbReference type="InterPro" id="IPR022695">
    <property type="entry name" value="Histidinol_DH_monofunct"/>
</dbReference>
<dbReference type="PRINTS" id="PR00083">
    <property type="entry name" value="HOLDHDRGNASE"/>
</dbReference>
<gene>
    <name evidence="5 12" type="primary">hisD</name>
    <name evidence="12" type="ORF">G7077_00990</name>
</gene>
<keyword evidence="3 5" id="KW-0862">Zinc</keyword>
<dbReference type="EMBL" id="CP049869">
    <property type="protein sequence ID" value="QIK77701.1"/>
    <property type="molecule type" value="Genomic_DNA"/>
</dbReference>
<evidence type="ECO:0000313" key="13">
    <source>
        <dbReference type="Proteomes" id="UP000503222"/>
    </source>
</evidence>
<evidence type="ECO:0000256" key="1">
    <source>
        <dbReference type="ARBA" id="ARBA00010178"/>
    </source>
</evidence>
<dbReference type="Proteomes" id="UP000503222">
    <property type="component" value="Chromosome"/>
</dbReference>
<dbReference type="InterPro" id="IPR001692">
    <property type="entry name" value="Histidinol_DH_CS"/>
</dbReference>
<evidence type="ECO:0000256" key="6">
    <source>
        <dbReference type="PIRNR" id="PIRNR000099"/>
    </source>
</evidence>
<evidence type="ECO:0000256" key="11">
    <source>
        <dbReference type="RuleBase" id="RU004175"/>
    </source>
</evidence>
<feature type="binding site" evidence="5 10">
    <location>
        <position position="259"/>
    </location>
    <ligand>
        <name>Zn(2+)</name>
        <dbReference type="ChEBI" id="CHEBI:29105"/>
    </ligand>
</feature>
<proteinExistence type="inferred from homology"/>
<dbReference type="UniPathway" id="UPA00031">
    <property type="reaction ID" value="UER00014"/>
</dbReference>
<feature type="active site" description="Proton acceptor" evidence="5 7">
    <location>
        <position position="327"/>
    </location>
</feature>
<feature type="binding site" evidence="5 9">
    <location>
        <position position="414"/>
    </location>
    <ligand>
        <name>substrate</name>
    </ligand>
</feature>
<evidence type="ECO:0000256" key="10">
    <source>
        <dbReference type="PIRSR" id="PIRSR000099-4"/>
    </source>
</evidence>
<comment type="cofactor">
    <cofactor evidence="5 10">
        <name>Zn(2+)</name>
        <dbReference type="ChEBI" id="CHEBI:29105"/>
    </cofactor>
    <text evidence="5 10">Binds 1 zinc ion per subunit.</text>
</comment>
<feature type="binding site" evidence="5 9">
    <location>
        <position position="327"/>
    </location>
    <ligand>
        <name>substrate</name>
    </ligand>
</feature>
<evidence type="ECO:0000313" key="12">
    <source>
        <dbReference type="EMBL" id="QIK77701.1"/>
    </source>
</evidence>
<name>A0A6G7YLT0_9SPHN</name>
<keyword evidence="13" id="KW-1185">Reference proteome</keyword>
<dbReference type="PANTHER" id="PTHR21256">
    <property type="entry name" value="HISTIDINOL DEHYDROGENASE HDH"/>
    <property type="match status" value="1"/>
</dbReference>
<organism evidence="12 13">
    <name type="scientific">Sphingomonas piscis</name>
    <dbReference type="NCBI Taxonomy" id="2714943"/>
    <lineage>
        <taxon>Bacteria</taxon>
        <taxon>Pseudomonadati</taxon>
        <taxon>Pseudomonadota</taxon>
        <taxon>Alphaproteobacteria</taxon>
        <taxon>Sphingomonadales</taxon>
        <taxon>Sphingomonadaceae</taxon>
        <taxon>Sphingomonas</taxon>
    </lineage>
</organism>
<feature type="binding site" evidence="5 9">
    <location>
        <position position="419"/>
    </location>
    <ligand>
        <name>substrate</name>
    </ligand>
</feature>
<dbReference type="Gene3D" id="1.20.5.1300">
    <property type="match status" value="1"/>
</dbReference>
<feature type="binding site" evidence="5 10">
    <location>
        <position position="262"/>
    </location>
    <ligand>
        <name>Zn(2+)</name>
        <dbReference type="ChEBI" id="CHEBI:29105"/>
    </ligand>
</feature>
<dbReference type="HAMAP" id="MF_01024">
    <property type="entry name" value="HisD"/>
    <property type="match status" value="1"/>
</dbReference>
<dbReference type="Gene3D" id="3.40.50.1980">
    <property type="entry name" value="Nitrogenase molybdenum iron protein domain"/>
    <property type="match status" value="2"/>
</dbReference>
<feature type="binding site" evidence="5 9">
    <location>
        <position position="262"/>
    </location>
    <ligand>
        <name>substrate</name>
    </ligand>
</feature>
<keyword evidence="5" id="KW-0368">Histidine biosynthesis</keyword>
<feature type="binding site" evidence="5 10">
    <location>
        <position position="419"/>
    </location>
    <ligand>
        <name>Zn(2+)</name>
        <dbReference type="ChEBI" id="CHEBI:29105"/>
    </ligand>
</feature>
<evidence type="ECO:0000256" key="7">
    <source>
        <dbReference type="PIRSR" id="PIRSR000099-1"/>
    </source>
</evidence>
<comment type="catalytic activity">
    <reaction evidence="5">
        <text>L-histidinol + 2 NAD(+) + H2O = L-histidine + 2 NADH + 3 H(+)</text>
        <dbReference type="Rhea" id="RHEA:20641"/>
        <dbReference type="ChEBI" id="CHEBI:15377"/>
        <dbReference type="ChEBI" id="CHEBI:15378"/>
        <dbReference type="ChEBI" id="CHEBI:57540"/>
        <dbReference type="ChEBI" id="CHEBI:57595"/>
        <dbReference type="ChEBI" id="CHEBI:57699"/>
        <dbReference type="ChEBI" id="CHEBI:57945"/>
        <dbReference type="EC" id="1.1.1.23"/>
    </reaction>
</comment>
<comment type="pathway">
    <text evidence="5">Amino-acid biosynthesis; L-histidine biosynthesis; L-histidine from 5-phospho-alpha-D-ribose 1-diphosphate: step 9/9.</text>
</comment>
<dbReference type="NCBIfam" id="TIGR00069">
    <property type="entry name" value="hisD"/>
    <property type="match status" value="1"/>
</dbReference>
<dbReference type="GO" id="GO:0004399">
    <property type="term" value="F:histidinol dehydrogenase activity"/>
    <property type="evidence" value="ECO:0007669"/>
    <property type="project" value="UniProtKB-UniRule"/>
</dbReference>
<sequence length="427" mass="44683">MQRLVWKDLGAEGRRQALARPQARASDELVRSVQAIVDDVRSRGWTGLAKQSLRIDGCEPRLVEVGPLAAEARRTLSEDELGAIELARDNVATFHHAMLPSDTEVETQPGISVGKLWRPIDRAGLYVPGGSAPLFSTLLMLALPARAAGVREIVVTTPPLKDGSINPVIALAAELCGISHVWAVGGAQAIAAMAFGAGDLLRCDKIFGPGNAYVAAAKSYLSSLSGAPAIDMPAGPSELFVIADESASAPAVAADLLSQAEHDRTAQVLLASTSDEVARAIETEVERQVALLPRADIARESLSHARSIIAGSLDEALEIANAYAPEHLSLAVSDPDPLSTQVRNAGAVFAGHEAAESFGDYLAGSSHVLPTDGAARAWSGISVYSFMKAISIQKLTREAAARVAPATAALARLEGLEAHARAAEARL</sequence>
<dbReference type="FunFam" id="3.40.50.1980:FF:000001">
    <property type="entry name" value="Histidinol dehydrogenase"/>
    <property type="match status" value="1"/>
</dbReference>
<evidence type="ECO:0000256" key="3">
    <source>
        <dbReference type="ARBA" id="ARBA00022833"/>
    </source>
</evidence>
<keyword evidence="5" id="KW-0028">Amino-acid biosynthesis</keyword>
<dbReference type="RefSeq" id="WP_166410097.1">
    <property type="nucleotide sequence ID" value="NZ_CP049869.1"/>
</dbReference>
<evidence type="ECO:0000256" key="9">
    <source>
        <dbReference type="PIRSR" id="PIRSR000099-3"/>
    </source>
</evidence>
<keyword evidence="2 5" id="KW-0479">Metal-binding</keyword>
<dbReference type="GO" id="GO:0000105">
    <property type="term" value="P:L-histidine biosynthetic process"/>
    <property type="evidence" value="ECO:0007669"/>
    <property type="project" value="UniProtKB-UniRule"/>
</dbReference>
<dbReference type="PROSITE" id="PS00611">
    <property type="entry name" value="HISOL_DEHYDROGENASE"/>
    <property type="match status" value="1"/>
</dbReference>
<comment type="similarity">
    <text evidence="1 5 6 11">Belongs to the histidinol dehydrogenase family.</text>
</comment>
<feature type="binding site" evidence="5 9">
    <location>
        <position position="237"/>
    </location>
    <ligand>
        <name>substrate</name>
    </ligand>
</feature>
<dbReference type="Pfam" id="PF00815">
    <property type="entry name" value="Histidinol_dh"/>
    <property type="match status" value="1"/>
</dbReference>
<dbReference type="PIRSF" id="PIRSF000099">
    <property type="entry name" value="Histidinol_dh"/>
    <property type="match status" value="1"/>
</dbReference>
<dbReference type="EC" id="1.1.1.23" evidence="5"/>
<dbReference type="InterPro" id="IPR016161">
    <property type="entry name" value="Ald_DH/histidinol_DH"/>
</dbReference>
<dbReference type="KEGG" id="spii:G7077_00990"/>
<dbReference type="GO" id="GO:0008270">
    <property type="term" value="F:zinc ion binding"/>
    <property type="evidence" value="ECO:0007669"/>
    <property type="project" value="UniProtKB-UniRule"/>
</dbReference>
<evidence type="ECO:0000256" key="8">
    <source>
        <dbReference type="PIRSR" id="PIRSR000099-2"/>
    </source>
</evidence>
<keyword evidence="5 8" id="KW-0520">NAD</keyword>
<dbReference type="AlphaFoldDB" id="A0A6G7YLT0"/>
<evidence type="ECO:0000256" key="4">
    <source>
        <dbReference type="ARBA" id="ARBA00023002"/>
    </source>
</evidence>
<feature type="binding site" evidence="5 10">
    <location>
        <position position="360"/>
    </location>
    <ligand>
        <name>Zn(2+)</name>
        <dbReference type="ChEBI" id="CHEBI:29105"/>
    </ligand>
</feature>
<feature type="binding site" evidence="5 8">
    <location>
        <position position="126"/>
    </location>
    <ligand>
        <name>NAD(+)</name>
        <dbReference type="ChEBI" id="CHEBI:57540"/>
    </ligand>
</feature>
<feature type="binding site" evidence="5 9">
    <location>
        <position position="360"/>
    </location>
    <ligand>
        <name>substrate</name>
    </ligand>
</feature>
<feature type="binding site" evidence="5 9">
    <location>
        <position position="259"/>
    </location>
    <ligand>
        <name>substrate</name>
    </ligand>
</feature>
<accession>A0A6G7YLT0</accession>
<protein>
    <recommendedName>
        <fullName evidence="5">Histidinol dehydrogenase</fullName>
        <shortName evidence="5">HDH</shortName>
        <ecNumber evidence="5">1.1.1.23</ecNumber>
    </recommendedName>
</protein>
<dbReference type="GO" id="GO:0005829">
    <property type="term" value="C:cytosol"/>
    <property type="evidence" value="ECO:0007669"/>
    <property type="project" value="TreeGrafter"/>
</dbReference>